<evidence type="ECO:0000313" key="3">
    <source>
        <dbReference type="Proteomes" id="UP000053328"/>
    </source>
</evidence>
<keyword evidence="3" id="KW-1185">Reference proteome</keyword>
<accession>A0A0D1Y5D2</accession>
<feature type="region of interest" description="Disordered" evidence="1">
    <location>
        <begin position="133"/>
        <end position="197"/>
    </location>
</feature>
<gene>
    <name evidence="2" type="ORF">PV08_11097</name>
</gene>
<dbReference type="OrthoDB" id="10510542at2759"/>
<feature type="compositionally biased region" description="Acidic residues" evidence="1">
    <location>
        <begin position="173"/>
        <end position="197"/>
    </location>
</feature>
<dbReference type="Proteomes" id="UP000053328">
    <property type="component" value="Unassembled WGS sequence"/>
</dbReference>
<dbReference type="VEuPathDB" id="FungiDB:PV08_11097"/>
<dbReference type="RefSeq" id="XP_016230352.1">
    <property type="nucleotide sequence ID" value="XM_016385408.1"/>
</dbReference>
<evidence type="ECO:0000256" key="1">
    <source>
        <dbReference type="SAM" id="MobiDB-lite"/>
    </source>
</evidence>
<proteinExistence type="predicted"/>
<sequence>MDSLQQQYWAIYEEAVELLQTKSERNVERGTDLCLNLRDRIDIGLLLRALVNYSLAMYSESVADQVQYSNECLDLATMLQEQNPDDETAAVLNMARELVQTIKDHAEEEGVDLDDIQQDNNISWEGQFTKAWKASKETREKSATATASSPAREVDTDTAGESQSTVATTVIATDDEVGSEPTETDEADKGDDAEDTE</sequence>
<feature type="compositionally biased region" description="Polar residues" evidence="1">
    <location>
        <begin position="159"/>
        <end position="171"/>
    </location>
</feature>
<dbReference type="AlphaFoldDB" id="A0A0D1Y5D2"/>
<protein>
    <submittedName>
        <fullName evidence="2">Uncharacterized protein</fullName>
    </submittedName>
</protein>
<dbReference type="GeneID" id="27338180"/>
<name>A0A0D1Y5D2_9EURO</name>
<organism evidence="2 3">
    <name type="scientific">Exophiala spinifera</name>
    <dbReference type="NCBI Taxonomy" id="91928"/>
    <lineage>
        <taxon>Eukaryota</taxon>
        <taxon>Fungi</taxon>
        <taxon>Dikarya</taxon>
        <taxon>Ascomycota</taxon>
        <taxon>Pezizomycotina</taxon>
        <taxon>Eurotiomycetes</taxon>
        <taxon>Chaetothyriomycetidae</taxon>
        <taxon>Chaetothyriales</taxon>
        <taxon>Herpotrichiellaceae</taxon>
        <taxon>Exophiala</taxon>
    </lineage>
</organism>
<dbReference type="EMBL" id="KN847500">
    <property type="protein sequence ID" value="KIW10136.1"/>
    <property type="molecule type" value="Genomic_DNA"/>
</dbReference>
<dbReference type="HOGENOM" id="CLU_119619_0_0_1"/>
<reference evidence="2 3" key="1">
    <citation type="submission" date="2015-01" db="EMBL/GenBank/DDBJ databases">
        <title>The Genome Sequence of Exophiala spinifera CBS89968.</title>
        <authorList>
            <consortium name="The Broad Institute Genomics Platform"/>
            <person name="Cuomo C."/>
            <person name="de Hoog S."/>
            <person name="Gorbushina A."/>
            <person name="Stielow B."/>
            <person name="Teixiera M."/>
            <person name="Abouelleil A."/>
            <person name="Chapman S.B."/>
            <person name="Priest M."/>
            <person name="Young S.K."/>
            <person name="Wortman J."/>
            <person name="Nusbaum C."/>
            <person name="Birren B."/>
        </authorList>
    </citation>
    <scope>NUCLEOTIDE SEQUENCE [LARGE SCALE GENOMIC DNA]</scope>
    <source>
        <strain evidence="2 3">CBS 89968</strain>
    </source>
</reference>
<evidence type="ECO:0000313" key="2">
    <source>
        <dbReference type="EMBL" id="KIW10136.1"/>
    </source>
</evidence>